<comment type="caution">
    <text evidence="2">The sequence shown here is derived from an EMBL/GenBank/DDBJ whole genome shotgun (WGS) entry which is preliminary data.</text>
</comment>
<evidence type="ECO:0000256" key="1">
    <source>
        <dbReference type="SAM" id="MobiDB-lite"/>
    </source>
</evidence>
<feature type="region of interest" description="Disordered" evidence="1">
    <location>
        <begin position="66"/>
        <end position="100"/>
    </location>
</feature>
<sequence length="100" mass="11064">MQVKVQVVDLSDLTDPEGVSSPVRTGRYRSKSQLSSRIPLALKGSHLRKNRPMQVKVQVVDLSDLTDPEGVSSPVRTGRYRSKSQLSSRIPLALKGSHLR</sequence>
<evidence type="ECO:0000313" key="2">
    <source>
        <dbReference type="EMBL" id="GIY66373.1"/>
    </source>
</evidence>
<evidence type="ECO:0000313" key="3">
    <source>
        <dbReference type="Proteomes" id="UP001054837"/>
    </source>
</evidence>
<evidence type="ECO:0008006" key="4">
    <source>
        <dbReference type="Google" id="ProtNLM"/>
    </source>
</evidence>
<gene>
    <name evidence="2" type="ORF">CDAR_22551</name>
</gene>
<dbReference type="Proteomes" id="UP001054837">
    <property type="component" value="Unassembled WGS sequence"/>
</dbReference>
<accession>A0AAV4V8M4</accession>
<dbReference type="AlphaFoldDB" id="A0AAV4V8M4"/>
<reference evidence="2 3" key="1">
    <citation type="submission" date="2021-06" db="EMBL/GenBank/DDBJ databases">
        <title>Caerostris darwini draft genome.</title>
        <authorList>
            <person name="Kono N."/>
            <person name="Arakawa K."/>
        </authorList>
    </citation>
    <scope>NUCLEOTIDE SEQUENCE [LARGE SCALE GENOMIC DNA]</scope>
</reference>
<organism evidence="2 3">
    <name type="scientific">Caerostris darwini</name>
    <dbReference type="NCBI Taxonomy" id="1538125"/>
    <lineage>
        <taxon>Eukaryota</taxon>
        <taxon>Metazoa</taxon>
        <taxon>Ecdysozoa</taxon>
        <taxon>Arthropoda</taxon>
        <taxon>Chelicerata</taxon>
        <taxon>Arachnida</taxon>
        <taxon>Araneae</taxon>
        <taxon>Araneomorphae</taxon>
        <taxon>Entelegynae</taxon>
        <taxon>Araneoidea</taxon>
        <taxon>Araneidae</taxon>
        <taxon>Caerostris</taxon>
    </lineage>
</organism>
<name>A0AAV4V8M4_9ARAC</name>
<proteinExistence type="predicted"/>
<dbReference type="EMBL" id="BPLQ01012583">
    <property type="protein sequence ID" value="GIY66373.1"/>
    <property type="molecule type" value="Genomic_DNA"/>
</dbReference>
<keyword evidence="3" id="KW-1185">Reference proteome</keyword>
<protein>
    <recommendedName>
        <fullName evidence="4">Neurotrophin-3</fullName>
    </recommendedName>
</protein>